<dbReference type="RefSeq" id="XP_046116281.1">
    <property type="nucleotide sequence ID" value="XM_046266145.1"/>
</dbReference>
<accession>A0A9P8CMQ2</accession>
<gene>
    <name evidence="2" type="ORF">F5Z01DRAFT_691099</name>
</gene>
<dbReference type="GO" id="GO:0005975">
    <property type="term" value="P:carbohydrate metabolic process"/>
    <property type="evidence" value="ECO:0007669"/>
    <property type="project" value="InterPro"/>
</dbReference>
<dbReference type="GO" id="GO:0004801">
    <property type="term" value="F:transaldolase activity"/>
    <property type="evidence" value="ECO:0007669"/>
    <property type="project" value="TreeGrafter"/>
</dbReference>
<dbReference type="EMBL" id="MU251263">
    <property type="protein sequence ID" value="KAG9252357.1"/>
    <property type="molecule type" value="Genomic_DNA"/>
</dbReference>
<keyword evidence="3" id="KW-1185">Reference proteome</keyword>
<dbReference type="SUPFAM" id="SSF51569">
    <property type="entry name" value="Aldolase"/>
    <property type="match status" value="1"/>
</dbReference>
<evidence type="ECO:0000313" key="3">
    <source>
        <dbReference type="Proteomes" id="UP000887229"/>
    </source>
</evidence>
<name>A0A9P8CMQ2_9HYPO</name>
<evidence type="ECO:0000313" key="2">
    <source>
        <dbReference type="EMBL" id="KAG9252357.1"/>
    </source>
</evidence>
<dbReference type="Gene3D" id="3.20.20.70">
    <property type="entry name" value="Aldolase class I"/>
    <property type="match status" value="1"/>
</dbReference>
<dbReference type="GeneID" id="70297048"/>
<dbReference type="InterPro" id="IPR013785">
    <property type="entry name" value="Aldolase_TIM"/>
</dbReference>
<comment type="caution">
    <text evidence="2">The sequence shown here is derived from an EMBL/GenBank/DDBJ whole genome shotgun (WGS) entry which is preliminary data.</text>
</comment>
<evidence type="ECO:0008006" key="4">
    <source>
        <dbReference type="Google" id="ProtNLM"/>
    </source>
</evidence>
<organism evidence="2 3">
    <name type="scientific">Emericellopsis atlantica</name>
    <dbReference type="NCBI Taxonomy" id="2614577"/>
    <lineage>
        <taxon>Eukaryota</taxon>
        <taxon>Fungi</taxon>
        <taxon>Dikarya</taxon>
        <taxon>Ascomycota</taxon>
        <taxon>Pezizomycotina</taxon>
        <taxon>Sordariomycetes</taxon>
        <taxon>Hypocreomycetidae</taxon>
        <taxon>Hypocreales</taxon>
        <taxon>Bionectriaceae</taxon>
        <taxon>Emericellopsis</taxon>
    </lineage>
</organism>
<protein>
    <recommendedName>
        <fullName evidence="4">Transaldolase</fullName>
    </recommendedName>
</protein>
<dbReference type="Proteomes" id="UP000887229">
    <property type="component" value="Unassembled WGS sequence"/>
</dbReference>
<dbReference type="PANTHER" id="PTHR10683">
    <property type="entry name" value="TRANSALDOLASE"/>
    <property type="match status" value="1"/>
</dbReference>
<sequence>MTTMTWLDMLQKRLRIDIDCVDPAEARRFLPFKPHDQTSNQRLIFEQITAPQNRKLLLKTVKEGGEEGWEVILNRMSALLCAKNIDNIEGRVLLQSSAAYAYDTDKIVAHARAYVQELEKLGVSKDRICIKIPATGPALNASPILLEEGIRTLATSIFCVAQAIAASQAKCLSISPYYNFPWFHMDRTQWPDVQDPALQHPMSPRLLQIRQVYDRLREEIGLEQPLMKPASFISAKEAMAMAELGCEHATIPEDILLQLSELDTKSAPPPGSAWFADNRLPSYRLAHLLKMDVLSGDLWDGRLPSTGVDYLANNGANLTKVIEADTVTREGLHLALEAFLENESQSRAAIEEAIRQLCAETSDV</sequence>
<dbReference type="OrthoDB" id="1711136at2759"/>
<reference evidence="2" key="1">
    <citation type="journal article" date="2021" name="IMA Fungus">
        <title>Genomic characterization of three marine fungi, including Emericellopsis atlantica sp. nov. with signatures of a generalist lifestyle and marine biomass degradation.</title>
        <authorList>
            <person name="Hagestad O.C."/>
            <person name="Hou L."/>
            <person name="Andersen J.H."/>
            <person name="Hansen E.H."/>
            <person name="Altermark B."/>
            <person name="Li C."/>
            <person name="Kuhnert E."/>
            <person name="Cox R.J."/>
            <person name="Crous P.W."/>
            <person name="Spatafora J.W."/>
            <person name="Lail K."/>
            <person name="Amirebrahimi M."/>
            <person name="Lipzen A."/>
            <person name="Pangilinan J."/>
            <person name="Andreopoulos W."/>
            <person name="Hayes R.D."/>
            <person name="Ng V."/>
            <person name="Grigoriev I.V."/>
            <person name="Jackson S.A."/>
            <person name="Sutton T.D.S."/>
            <person name="Dobson A.D.W."/>
            <person name="Rama T."/>
        </authorList>
    </citation>
    <scope>NUCLEOTIDE SEQUENCE</scope>
    <source>
        <strain evidence="2">TS7</strain>
    </source>
</reference>
<dbReference type="Pfam" id="PF00923">
    <property type="entry name" value="TAL_FSA"/>
    <property type="match status" value="1"/>
</dbReference>
<dbReference type="GO" id="GO:0009052">
    <property type="term" value="P:pentose-phosphate shunt, non-oxidative branch"/>
    <property type="evidence" value="ECO:0007669"/>
    <property type="project" value="TreeGrafter"/>
</dbReference>
<evidence type="ECO:0000256" key="1">
    <source>
        <dbReference type="ARBA" id="ARBA00023270"/>
    </source>
</evidence>
<proteinExistence type="predicted"/>
<dbReference type="InterPro" id="IPR001585">
    <property type="entry name" value="TAL/FSA"/>
</dbReference>
<dbReference type="AlphaFoldDB" id="A0A9P8CMQ2"/>
<dbReference type="PANTHER" id="PTHR10683:SF39">
    <property type="entry name" value="TRANSALDOLASE"/>
    <property type="match status" value="1"/>
</dbReference>
<keyword evidence="1" id="KW-0704">Schiff base</keyword>